<sequence length="176" mass="20095">MNRTYLRGDMYYADLGRGVGSEQEGYRPVLIIQNDTGNKYSTTVIVAAISSKVDAKAKLPTHYLLKAENGLELPSLVLLEQLRTIDKRRLEHYIGRLDEHHIRRVNRALAISVGLIEEVPKNLIMCLCPACANNFYGTGSYYLRRVNPKQEQRDICTYCGQNIGYDYEVVKKPARR</sequence>
<organism evidence="3 4">
    <name type="scientific">Flavonifractor plautii 1_3_50AFAA</name>
    <dbReference type="NCBI Taxonomy" id="742738"/>
    <lineage>
        <taxon>Bacteria</taxon>
        <taxon>Bacillati</taxon>
        <taxon>Bacillota</taxon>
        <taxon>Clostridia</taxon>
        <taxon>Eubacteriales</taxon>
        <taxon>Oscillospiraceae</taxon>
        <taxon>Flavonifractor</taxon>
    </lineage>
</organism>
<evidence type="ECO:0000256" key="1">
    <source>
        <dbReference type="ARBA" id="ARBA00007521"/>
    </source>
</evidence>
<dbReference type="HOGENOM" id="CLU_124863_0_0_9"/>
<name>A0A096B8F5_FLAPL</name>
<accession>A0A096B8F5</accession>
<dbReference type="PATRIC" id="fig|742738.3.peg.2082"/>
<dbReference type="InterPro" id="IPR003477">
    <property type="entry name" value="PemK-like"/>
</dbReference>
<dbReference type="GO" id="GO:0016075">
    <property type="term" value="P:rRNA catabolic process"/>
    <property type="evidence" value="ECO:0007669"/>
    <property type="project" value="TreeGrafter"/>
</dbReference>
<dbReference type="eggNOG" id="COG2337">
    <property type="taxonomic scope" value="Bacteria"/>
</dbReference>
<dbReference type="GO" id="GO:0006402">
    <property type="term" value="P:mRNA catabolic process"/>
    <property type="evidence" value="ECO:0007669"/>
    <property type="project" value="TreeGrafter"/>
</dbReference>
<dbReference type="Proteomes" id="UP000029585">
    <property type="component" value="Unassembled WGS sequence"/>
</dbReference>
<dbReference type="EMBL" id="ADLO01000059">
    <property type="protein sequence ID" value="KGF55295.1"/>
    <property type="molecule type" value="Genomic_DNA"/>
</dbReference>
<dbReference type="AlphaFoldDB" id="A0A096B8F5"/>
<dbReference type="Pfam" id="PF02452">
    <property type="entry name" value="PemK_toxin"/>
    <property type="match status" value="1"/>
</dbReference>
<comment type="similarity">
    <text evidence="1">Belongs to the PemK/MazF family.</text>
</comment>
<proteinExistence type="inferred from homology"/>
<evidence type="ECO:0008006" key="5">
    <source>
        <dbReference type="Google" id="ProtNLM"/>
    </source>
</evidence>
<reference evidence="3 4" key="1">
    <citation type="submission" date="2011-08" db="EMBL/GenBank/DDBJ databases">
        <title>The Genome Sequence of Clostridium orbiscindens 1_3_50AFAA.</title>
        <authorList>
            <consortium name="The Broad Institute Genome Sequencing Platform"/>
            <person name="Earl A."/>
            <person name="Ward D."/>
            <person name="Feldgarden M."/>
            <person name="Gevers D."/>
            <person name="Daigneault M."/>
            <person name="Strauss J."/>
            <person name="Allen-Vercoe E."/>
            <person name="Young S.K."/>
            <person name="Zeng Q."/>
            <person name="Gargeya S."/>
            <person name="Fitzgerald M."/>
            <person name="Haas B."/>
            <person name="Abouelleil A."/>
            <person name="Alvarado L."/>
            <person name="Arachchi H.M."/>
            <person name="Berlin A."/>
            <person name="Brown A."/>
            <person name="Chapman S.B."/>
            <person name="Chen Z."/>
            <person name="Dunbar C."/>
            <person name="Freedman E."/>
            <person name="Gearin G."/>
            <person name="Gellesch M."/>
            <person name="Goldberg J."/>
            <person name="Griggs A."/>
            <person name="Gujja S."/>
            <person name="Heiman D."/>
            <person name="Howarth C."/>
            <person name="Larson L."/>
            <person name="Lui A."/>
            <person name="MacDonald P.J.P."/>
            <person name="Montmayeur A."/>
            <person name="Murphy C."/>
            <person name="Neiman D."/>
            <person name="Pearson M."/>
            <person name="Priest M."/>
            <person name="Roberts A."/>
            <person name="Saif S."/>
            <person name="Shea T."/>
            <person name="Shenoy N."/>
            <person name="Sisk P."/>
            <person name="Stolte C."/>
            <person name="Sykes S."/>
            <person name="Wortman J."/>
            <person name="Nusbaum C."/>
            <person name="Birren B."/>
        </authorList>
    </citation>
    <scope>NUCLEOTIDE SEQUENCE [LARGE SCALE GENOMIC DNA]</scope>
    <source>
        <strain evidence="3 4">1_3_50AFAA</strain>
    </source>
</reference>
<comment type="caution">
    <text evidence="3">The sequence shown here is derived from an EMBL/GenBank/DDBJ whole genome shotgun (WGS) entry which is preliminary data.</text>
</comment>
<dbReference type="SUPFAM" id="SSF50118">
    <property type="entry name" value="Cell growth inhibitor/plasmid maintenance toxic component"/>
    <property type="match status" value="1"/>
</dbReference>
<dbReference type="PANTHER" id="PTHR33988">
    <property type="entry name" value="ENDORIBONUCLEASE MAZF-RELATED"/>
    <property type="match status" value="1"/>
</dbReference>
<protein>
    <recommendedName>
        <fullName evidence="5">Growth inhibitor</fullName>
    </recommendedName>
</protein>
<keyword evidence="4" id="KW-1185">Reference proteome</keyword>
<evidence type="ECO:0000313" key="3">
    <source>
        <dbReference type="EMBL" id="KGF55295.1"/>
    </source>
</evidence>
<evidence type="ECO:0000313" key="4">
    <source>
        <dbReference type="Proteomes" id="UP000029585"/>
    </source>
</evidence>
<dbReference type="PANTHER" id="PTHR33988:SF2">
    <property type="entry name" value="ENDORIBONUCLEASE MAZF"/>
    <property type="match status" value="1"/>
</dbReference>
<dbReference type="GO" id="GO:0003677">
    <property type="term" value="F:DNA binding"/>
    <property type="evidence" value="ECO:0007669"/>
    <property type="project" value="InterPro"/>
</dbReference>
<gene>
    <name evidence="3" type="ORF">HMPREF9460_02030</name>
</gene>
<dbReference type="Gene3D" id="2.30.30.110">
    <property type="match status" value="1"/>
</dbReference>
<dbReference type="GO" id="GO:0004521">
    <property type="term" value="F:RNA endonuclease activity"/>
    <property type="evidence" value="ECO:0007669"/>
    <property type="project" value="TreeGrafter"/>
</dbReference>
<keyword evidence="2" id="KW-1277">Toxin-antitoxin system</keyword>
<dbReference type="RefSeq" id="WP_009258118.1">
    <property type="nucleotide sequence ID" value="NZ_KN174163.1"/>
</dbReference>
<dbReference type="InterPro" id="IPR011067">
    <property type="entry name" value="Plasmid_toxin/cell-grow_inhib"/>
</dbReference>
<evidence type="ECO:0000256" key="2">
    <source>
        <dbReference type="ARBA" id="ARBA00022649"/>
    </source>
</evidence>